<accession>A0A4U6VSB2</accession>
<keyword evidence="1" id="KW-0175">Coiled coil</keyword>
<evidence type="ECO:0000256" key="1">
    <source>
        <dbReference type="SAM" id="Coils"/>
    </source>
</evidence>
<dbReference type="AlphaFoldDB" id="A0A4U6VSB2"/>
<reference evidence="3" key="1">
    <citation type="submission" date="2019-03" db="EMBL/GenBank/DDBJ databases">
        <title>WGS assembly of Setaria viridis.</title>
        <authorList>
            <person name="Huang P."/>
            <person name="Jenkins J."/>
            <person name="Grimwood J."/>
            <person name="Barry K."/>
            <person name="Healey A."/>
            <person name="Mamidi S."/>
            <person name="Sreedasyam A."/>
            <person name="Shu S."/>
            <person name="Feldman M."/>
            <person name="Wu J."/>
            <person name="Yu Y."/>
            <person name="Chen C."/>
            <person name="Johnson J."/>
            <person name="Rokhsar D."/>
            <person name="Baxter I."/>
            <person name="Schmutz J."/>
            <person name="Brutnell T."/>
            <person name="Kellogg E."/>
        </authorList>
    </citation>
    <scope>NUCLEOTIDE SEQUENCE [LARGE SCALE GENOMIC DNA]</scope>
</reference>
<proteinExistence type="predicted"/>
<evidence type="ECO:0000313" key="4">
    <source>
        <dbReference type="Proteomes" id="UP000298652"/>
    </source>
</evidence>
<keyword evidence="4" id="KW-1185">Reference proteome</keyword>
<protein>
    <submittedName>
        <fullName evidence="3">Uncharacterized protein</fullName>
    </submittedName>
</protein>
<dbReference type="Gramene" id="TKW32162">
    <property type="protein sequence ID" value="TKW32162"/>
    <property type="gene ID" value="SEVIR_2G152200v2"/>
</dbReference>
<feature type="compositionally biased region" description="Basic residues" evidence="2">
    <location>
        <begin position="286"/>
        <end position="299"/>
    </location>
</feature>
<name>A0A4U6VSB2_SETVI</name>
<organism evidence="3 4">
    <name type="scientific">Setaria viridis</name>
    <name type="common">Green bristlegrass</name>
    <name type="synonym">Setaria italica subsp. viridis</name>
    <dbReference type="NCBI Taxonomy" id="4556"/>
    <lineage>
        <taxon>Eukaryota</taxon>
        <taxon>Viridiplantae</taxon>
        <taxon>Streptophyta</taxon>
        <taxon>Embryophyta</taxon>
        <taxon>Tracheophyta</taxon>
        <taxon>Spermatophyta</taxon>
        <taxon>Magnoliopsida</taxon>
        <taxon>Liliopsida</taxon>
        <taxon>Poales</taxon>
        <taxon>Poaceae</taxon>
        <taxon>PACMAD clade</taxon>
        <taxon>Panicoideae</taxon>
        <taxon>Panicodae</taxon>
        <taxon>Paniceae</taxon>
        <taxon>Cenchrinae</taxon>
        <taxon>Setaria</taxon>
    </lineage>
</organism>
<dbReference type="EMBL" id="CM016553">
    <property type="protein sequence ID" value="TKW32162.1"/>
    <property type="molecule type" value="Genomic_DNA"/>
</dbReference>
<gene>
    <name evidence="3" type="ORF">SEVIR_2G152200v2</name>
</gene>
<feature type="region of interest" description="Disordered" evidence="2">
    <location>
        <begin position="286"/>
        <end position="310"/>
    </location>
</feature>
<sequence length="310" mass="34034">MSMLQDVIHSLDVPAAASGSGSAALSLSTGGSLAVVDVEKAKQTTAPGATLGTIPHLVESTRRAVLSLPSDLEFQRVIDVFRSFQERSHQLEQECARLIEALRVQEVEAKSFAVERADHAVQQEKLESRYKSLNKKYQELKKQEAAARSQVIDWRNAHDQVADEAEHLWAALTEAQATCEHQRDRKMKNGVMLAMAMVAYRDHAQTLGRFRGELRELSGAAEDLVNAIAPVEEGAGPQSLVERLRATPGKVAGLCKTVCKQVLAVVKSYYSRADLAAAGDGVARNAQRKHMRSTSRRRSLLQPRCRSLSP</sequence>
<feature type="coiled-coil region" evidence="1">
    <location>
        <begin position="81"/>
        <end position="150"/>
    </location>
</feature>
<evidence type="ECO:0000256" key="2">
    <source>
        <dbReference type="SAM" id="MobiDB-lite"/>
    </source>
</evidence>
<dbReference type="Proteomes" id="UP000298652">
    <property type="component" value="Chromosome 2"/>
</dbReference>
<evidence type="ECO:0000313" key="3">
    <source>
        <dbReference type="EMBL" id="TKW32162.1"/>
    </source>
</evidence>